<dbReference type="Ensembl" id="ENSLLTT00000010621.1">
    <property type="protein sequence ID" value="ENSLLTP00000010241.1"/>
    <property type="gene ID" value="ENSLLTG00000007837.1"/>
</dbReference>
<evidence type="ECO:0000259" key="1">
    <source>
        <dbReference type="PROSITE" id="PS50835"/>
    </source>
</evidence>
<proteinExistence type="predicted"/>
<accession>A0A8C5S1M1</accession>
<name>A0A8C5S1M1_LATLA</name>
<dbReference type="PROSITE" id="PS50835">
    <property type="entry name" value="IG_LIKE"/>
    <property type="match status" value="1"/>
</dbReference>
<dbReference type="InterPro" id="IPR050199">
    <property type="entry name" value="IgHV"/>
</dbReference>
<dbReference type="InterPro" id="IPR013783">
    <property type="entry name" value="Ig-like_fold"/>
</dbReference>
<reference evidence="2" key="1">
    <citation type="submission" date="2025-08" db="UniProtKB">
        <authorList>
            <consortium name="Ensembl"/>
        </authorList>
    </citation>
    <scope>IDENTIFICATION</scope>
</reference>
<dbReference type="InterPro" id="IPR036179">
    <property type="entry name" value="Ig-like_dom_sf"/>
</dbReference>
<feature type="domain" description="Ig-like" evidence="1">
    <location>
        <begin position="26"/>
        <end position="71"/>
    </location>
</feature>
<dbReference type="InterPro" id="IPR007110">
    <property type="entry name" value="Ig-like_dom"/>
</dbReference>
<evidence type="ECO:0000313" key="2">
    <source>
        <dbReference type="Ensembl" id="ENSLLTP00000010241.1"/>
    </source>
</evidence>
<dbReference type="Gene3D" id="2.60.40.10">
    <property type="entry name" value="Immunoglobulins"/>
    <property type="match status" value="1"/>
</dbReference>
<dbReference type="Proteomes" id="UP000694406">
    <property type="component" value="Unplaced"/>
</dbReference>
<keyword evidence="3" id="KW-1185">Reference proteome</keyword>
<evidence type="ECO:0000313" key="3">
    <source>
        <dbReference type="Proteomes" id="UP000694406"/>
    </source>
</evidence>
<reference evidence="2" key="2">
    <citation type="submission" date="2025-09" db="UniProtKB">
        <authorList>
            <consortium name="Ensembl"/>
        </authorList>
    </citation>
    <scope>IDENTIFICATION</scope>
</reference>
<dbReference type="GeneTree" id="ENSGT01050000244936"/>
<dbReference type="SUPFAM" id="SSF48726">
    <property type="entry name" value="Immunoglobulin"/>
    <property type="match status" value="1"/>
</dbReference>
<dbReference type="PANTHER" id="PTHR23266">
    <property type="entry name" value="IMMUNOGLOBULIN HEAVY CHAIN"/>
    <property type="match status" value="1"/>
</dbReference>
<sequence>MRNSGFKPGISSSKMTISGSFHSQVPLVESGGAVRKPGESLGLSCQASGFTFSCYYMQWIRQAPGKGLEWG</sequence>
<dbReference type="AlphaFoldDB" id="A0A8C5S1M1"/>
<protein>
    <recommendedName>
        <fullName evidence="1">Ig-like domain-containing protein</fullName>
    </recommendedName>
</protein>
<organism evidence="2 3">
    <name type="scientific">Laticauda laticaudata</name>
    <name type="common">Blue-ringed sea krait</name>
    <name type="synonym">Blue-lipped sea krait</name>
    <dbReference type="NCBI Taxonomy" id="8630"/>
    <lineage>
        <taxon>Eukaryota</taxon>
        <taxon>Metazoa</taxon>
        <taxon>Chordata</taxon>
        <taxon>Craniata</taxon>
        <taxon>Vertebrata</taxon>
        <taxon>Euteleostomi</taxon>
        <taxon>Lepidosauria</taxon>
        <taxon>Squamata</taxon>
        <taxon>Bifurcata</taxon>
        <taxon>Unidentata</taxon>
        <taxon>Episquamata</taxon>
        <taxon>Toxicofera</taxon>
        <taxon>Serpentes</taxon>
        <taxon>Colubroidea</taxon>
        <taxon>Elapidae</taxon>
        <taxon>Laticaudinae</taxon>
        <taxon>Laticauda</taxon>
    </lineage>
</organism>